<dbReference type="PANTHER" id="PTHR31690:SF4">
    <property type="entry name" value="FUCOSE MUTAROTASE"/>
    <property type="match status" value="1"/>
</dbReference>
<dbReference type="RefSeq" id="WP_034226029.1">
    <property type="nucleotide sequence ID" value="NZ_AXCW01000096.1"/>
</dbReference>
<comment type="caution">
    <text evidence="4">The sequence shown here is derived from an EMBL/GenBank/DDBJ whole genome shotgun (WGS) entry which is preliminary data.</text>
</comment>
<keyword evidence="2" id="KW-0413">Isomerase</keyword>
<dbReference type="PANTHER" id="PTHR31690">
    <property type="entry name" value="FUCOSE MUTAROTASE"/>
    <property type="match status" value="1"/>
</dbReference>
<sequence length="139" mass="14929">MLKGVDPLLTPELLAVLAEMGHGDRLVVADRNFPAHSCGARVVDLPGADGDAVLRAVLGVLPVDTFQDPPAWHMRPDDGSRAPSWEPVREALRVAEGRDVAVGEVPRPEFYDLARAAYCVVRTGDSRPYACFAVAKGVL</sequence>
<evidence type="ECO:0000256" key="3">
    <source>
        <dbReference type="ARBA" id="ARBA00036324"/>
    </source>
</evidence>
<gene>
    <name evidence="4" type="ORF">N866_00935</name>
</gene>
<evidence type="ECO:0000256" key="1">
    <source>
        <dbReference type="ARBA" id="ARBA00000223"/>
    </source>
</evidence>
<dbReference type="GO" id="GO:0036373">
    <property type="term" value="F:L-fucose mutarotase activity"/>
    <property type="evidence" value="ECO:0007669"/>
    <property type="project" value="UniProtKB-EC"/>
</dbReference>
<reference evidence="4 5" key="1">
    <citation type="submission" date="2014-01" db="EMBL/GenBank/DDBJ databases">
        <title>Actinotalea ferrariae CF5-4.</title>
        <authorList>
            <person name="Chen F."/>
            <person name="Li Y."/>
            <person name="Wang G."/>
        </authorList>
    </citation>
    <scope>NUCLEOTIDE SEQUENCE [LARGE SCALE GENOMIC DNA]</scope>
    <source>
        <strain evidence="4 5">CF5-4</strain>
    </source>
</reference>
<evidence type="ECO:0000256" key="2">
    <source>
        <dbReference type="ARBA" id="ARBA00023235"/>
    </source>
</evidence>
<dbReference type="EMBL" id="AXCW01000096">
    <property type="protein sequence ID" value="EYR63405.1"/>
    <property type="molecule type" value="Genomic_DNA"/>
</dbReference>
<protein>
    <submittedName>
        <fullName evidence="4">Ribose ABC transporter</fullName>
    </submittedName>
</protein>
<dbReference type="Gene3D" id="3.40.1650.10">
    <property type="entry name" value="RbsD-like domain"/>
    <property type="match status" value="1"/>
</dbReference>
<keyword evidence="5" id="KW-1185">Reference proteome</keyword>
<dbReference type="SUPFAM" id="SSF102546">
    <property type="entry name" value="RbsD-like"/>
    <property type="match status" value="1"/>
</dbReference>
<evidence type="ECO:0000313" key="4">
    <source>
        <dbReference type="EMBL" id="EYR63405.1"/>
    </source>
</evidence>
<accession>A0A021VTP7</accession>
<dbReference type="GO" id="GO:0062193">
    <property type="term" value="F:D-ribose pyranase activity"/>
    <property type="evidence" value="ECO:0007669"/>
    <property type="project" value="UniProtKB-EC"/>
</dbReference>
<dbReference type="Pfam" id="PF05025">
    <property type="entry name" value="RbsD_FucU"/>
    <property type="match status" value="1"/>
</dbReference>
<proteinExistence type="predicted"/>
<comment type="catalytic activity">
    <reaction evidence="1">
        <text>beta-D-ribopyranose = beta-D-ribofuranose</text>
        <dbReference type="Rhea" id="RHEA:25432"/>
        <dbReference type="ChEBI" id="CHEBI:27476"/>
        <dbReference type="ChEBI" id="CHEBI:47002"/>
        <dbReference type="EC" id="5.4.99.62"/>
    </reaction>
</comment>
<dbReference type="InterPro" id="IPR007721">
    <property type="entry name" value="RbsD_FucU"/>
</dbReference>
<dbReference type="InterPro" id="IPR023750">
    <property type="entry name" value="RbsD-like_sf"/>
</dbReference>
<dbReference type="GO" id="GO:0042806">
    <property type="term" value="F:fucose binding"/>
    <property type="evidence" value="ECO:0007669"/>
    <property type="project" value="TreeGrafter"/>
</dbReference>
<evidence type="ECO:0000313" key="5">
    <source>
        <dbReference type="Proteomes" id="UP000019753"/>
    </source>
</evidence>
<dbReference type="OrthoDB" id="9805009at2"/>
<dbReference type="Proteomes" id="UP000019753">
    <property type="component" value="Unassembled WGS sequence"/>
</dbReference>
<name>A0A021VTP7_9CELL</name>
<dbReference type="InterPro" id="IPR050443">
    <property type="entry name" value="RbsD/FucU_mutarotase"/>
</dbReference>
<comment type="catalytic activity">
    <reaction evidence="3">
        <text>alpha-L-fucose = beta-L-fucose</text>
        <dbReference type="Rhea" id="RHEA:25580"/>
        <dbReference type="ChEBI" id="CHEBI:42548"/>
        <dbReference type="ChEBI" id="CHEBI:42589"/>
        <dbReference type="EC" id="5.1.3.29"/>
    </reaction>
</comment>
<dbReference type="GO" id="GO:0006004">
    <property type="term" value="P:fucose metabolic process"/>
    <property type="evidence" value="ECO:0007669"/>
    <property type="project" value="TreeGrafter"/>
</dbReference>
<organism evidence="4 5">
    <name type="scientific">Actinotalea ferrariae CF5-4</name>
    <dbReference type="NCBI Taxonomy" id="948458"/>
    <lineage>
        <taxon>Bacteria</taxon>
        <taxon>Bacillati</taxon>
        <taxon>Actinomycetota</taxon>
        <taxon>Actinomycetes</taxon>
        <taxon>Micrococcales</taxon>
        <taxon>Cellulomonadaceae</taxon>
        <taxon>Actinotalea</taxon>
    </lineage>
</organism>
<dbReference type="AlphaFoldDB" id="A0A021VTP7"/>